<comment type="caution">
    <text evidence="1">The sequence shown here is derived from an EMBL/GenBank/DDBJ whole genome shotgun (WGS) entry which is preliminary data.</text>
</comment>
<evidence type="ECO:0000313" key="1">
    <source>
        <dbReference type="EMBL" id="KKN10550.1"/>
    </source>
</evidence>
<dbReference type="Pfam" id="PF10709">
    <property type="entry name" value="DUF2511"/>
    <property type="match status" value="1"/>
</dbReference>
<reference evidence="1" key="1">
    <citation type="journal article" date="2015" name="Nature">
        <title>Complex archaea that bridge the gap between prokaryotes and eukaryotes.</title>
        <authorList>
            <person name="Spang A."/>
            <person name="Saw J.H."/>
            <person name="Jorgensen S.L."/>
            <person name="Zaremba-Niedzwiedzka K."/>
            <person name="Martijn J."/>
            <person name="Lind A.E."/>
            <person name="van Eijk R."/>
            <person name="Schleper C."/>
            <person name="Guy L."/>
            <person name="Ettema T.J."/>
        </authorList>
    </citation>
    <scope>NUCLEOTIDE SEQUENCE</scope>
</reference>
<dbReference type="EMBL" id="LAZR01004234">
    <property type="protein sequence ID" value="KKN10550.1"/>
    <property type="molecule type" value="Genomic_DNA"/>
</dbReference>
<gene>
    <name evidence="1" type="ORF">LCGC14_1035380</name>
</gene>
<dbReference type="InterPro" id="IPR019648">
    <property type="entry name" value="YebY"/>
</dbReference>
<name>A0A0F9MTD1_9ZZZZ</name>
<sequence length="87" mass="9838">MKRKVSRKEFGKKWPFTVESGYVYSINRAAIFETNGMKYQLNGVAESMGYTLIDPIWRDDLNIPIGPGDTPAKINIGPMIELALENM</sequence>
<organism evidence="1">
    <name type="scientific">marine sediment metagenome</name>
    <dbReference type="NCBI Taxonomy" id="412755"/>
    <lineage>
        <taxon>unclassified sequences</taxon>
        <taxon>metagenomes</taxon>
        <taxon>ecological metagenomes</taxon>
    </lineage>
</organism>
<dbReference type="AlphaFoldDB" id="A0A0F9MTD1"/>
<proteinExistence type="predicted"/>
<accession>A0A0F9MTD1</accession>
<protein>
    <submittedName>
        <fullName evidence="1">Uncharacterized protein</fullName>
    </submittedName>
</protein>